<keyword evidence="1" id="KW-1133">Transmembrane helix</keyword>
<dbReference type="Proteomes" id="UP000886476">
    <property type="component" value="Unassembled WGS sequence"/>
</dbReference>
<organism evidence="2 3">
    <name type="scientific">Bradyrhizobium aeschynomenes</name>
    <dbReference type="NCBI Taxonomy" id="2734909"/>
    <lineage>
        <taxon>Bacteria</taxon>
        <taxon>Pseudomonadati</taxon>
        <taxon>Pseudomonadota</taxon>
        <taxon>Alphaproteobacteria</taxon>
        <taxon>Hyphomicrobiales</taxon>
        <taxon>Nitrobacteraceae</taxon>
        <taxon>Bradyrhizobium</taxon>
    </lineage>
</organism>
<evidence type="ECO:0000256" key="1">
    <source>
        <dbReference type="SAM" id="Phobius"/>
    </source>
</evidence>
<protein>
    <submittedName>
        <fullName evidence="2">Uncharacterized protein</fullName>
    </submittedName>
</protein>
<proteinExistence type="predicted"/>
<feature type="transmembrane region" description="Helical" evidence="1">
    <location>
        <begin position="27"/>
        <end position="47"/>
    </location>
</feature>
<gene>
    <name evidence="2" type="ORF">HL667_28100</name>
</gene>
<name>A0ABX2CL35_9BRAD</name>
<comment type="caution">
    <text evidence="2">The sequence shown here is derived from an EMBL/GenBank/DDBJ whole genome shotgun (WGS) entry which is preliminary data.</text>
</comment>
<accession>A0ABX2CL35</accession>
<keyword evidence="1" id="KW-0812">Transmembrane</keyword>
<dbReference type="EMBL" id="JABFDN010000013">
    <property type="protein sequence ID" value="NPU68894.1"/>
    <property type="molecule type" value="Genomic_DNA"/>
</dbReference>
<sequence length="53" mass="6158">MRRFAMKALFSLLTLQRDDETQLRWDRIVLIGSTLVTLGLIALYAYGKAEGRW</sequence>
<dbReference type="RefSeq" id="WP_172113964.1">
    <property type="nucleotide sequence ID" value="NZ_JABFDM010000008.1"/>
</dbReference>
<evidence type="ECO:0000313" key="3">
    <source>
        <dbReference type="Proteomes" id="UP000886476"/>
    </source>
</evidence>
<keyword evidence="1" id="KW-0472">Membrane</keyword>
<keyword evidence="3" id="KW-1185">Reference proteome</keyword>
<reference evidence="2" key="1">
    <citation type="submission" date="2020-05" db="EMBL/GenBank/DDBJ databases">
        <title>Nod-independent and nitrogen-fixing Bradyrhizobium aeschynomene sp. nov. isolated from nodules of Aeschynomene indica.</title>
        <authorList>
            <person name="Zhang Z."/>
        </authorList>
    </citation>
    <scope>NUCLEOTIDE SEQUENCE</scope>
    <source>
        <strain evidence="2">83012</strain>
    </source>
</reference>
<evidence type="ECO:0000313" key="2">
    <source>
        <dbReference type="EMBL" id="NPU68894.1"/>
    </source>
</evidence>